<dbReference type="RefSeq" id="WP_251806207.1">
    <property type="nucleotide sequence ID" value="NZ_CP166679.1"/>
</dbReference>
<protein>
    <submittedName>
        <fullName evidence="1">PmoA family protein</fullName>
    </submittedName>
</protein>
<dbReference type="Pfam" id="PF14100">
    <property type="entry name" value="DUF6807"/>
    <property type="match status" value="1"/>
</dbReference>
<name>A0ABW5VIL7_9FLAO</name>
<evidence type="ECO:0000313" key="2">
    <source>
        <dbReference type="Proteomes" id="UP001597532"/>
    </source>
</evidence>
<organism evidence="1 2">
    <name type="scientific">Arenibacter antarcticus</name>
    <dbReference type="NCBI Taxonomy" id="2040469"/>
    <lineage>
        <taxon>Bacteria</taxon>
        <taxon>Pseudomonadati</taxon>
        <taxon>Bacteroidota</taxon>
        <taxon>Flavobacteriia</taxon>
        <taxon>Flavobacteriales</taxon>
        <taxon>Flavobacteriaceae</taxon>
        <taxon>Arenibacter</taxon>
    </lineage>
</organism>
<dbReference type="Proteomes" id="UP001597532">
    <property type="component" value="Unassembled WGS sequence"/>
</dbReference>
<sequence>MKIERQKFSGLHLMLGVLLLFLGSISCKQKKAEATNLLEVGTNKEKRIQLVRDDTQKKVSVMIDGKLFTAYRYPNTIKKPILYPLITPNGTNITRKFPLEPSVGERVDHPHQVGLWFNYGDVNGLDFWNNSDSIKVEESHQYGTIVHKQILDMEDGDDKAKLKVTMDWISSKGEVLLTENTTFIFRGKANEYSIDRITNLSAANGKVDFKDNKEGVLGIRVARELEHPSDKPDIFTDANGLPTAVPVLNNDGVNGNYINSEGMEGNDCWGKRSNWVNLTSTIRDEKISLVILDHKKNVGYPTYWHARGYGLFAANPLGQEIFSNGKEKLNLSLKQGEDVTFKHRIIVASKNLEKSEIDSQFSEFSKE</sequence>
<accession>A0ABW5VIL7</accession>
<dbReference type="EMBL" id="JBHUOK010000032">
    <property type="protein sequence ID" value="MFD2790999.1"/>
    <property type="molecule type" value="Genomic_DNA"/>
</dbReference>
<evidence type="ECO:0000313" key="1">
    <source>
        <dbReference type="EMBL" id="MFD2790999.1"/>
    </source>
</evidence>
<gene>
    <name evidence="1" type="ORF">ACFS1K_14585</name>
</gene>
<dbReference type="PROSITE" id="PS51257">
    <property type="entry name" value="PROKAR_LIPOPROTEIN"/>
    <property type="match status" value="1"/>
</dbReference>
<reference evidence="2" key="1">
    <citation type="journal article" date="2019" name="Int. J. Syst. Evol. Microbiol.">
        <title>The Global Catalogue of Microorganisms (GCM) 10K type strain sequencing project: providing services to taxonomists for standard genome sequencing and annotation.</title>
        <authorList>
            <consortium name="The Broad Institute Genomics Platform"/>
            <consortium name="The Broad Institute Genome Sequencing Center for Infectious Disease"/>
            <person name="Wu L."/>
            <person name="Ma J."/>
        </authorList>
    </citation>
    <scope>NUCLEOTIDE SEQUENCE [LARGE SCALE GENOMIC DNA]</scope>
    <source>
        <strain evidence="2">KCTC 52924</strain>
    </source>
</reference>
<dbReference type="InterPro" id="IPR029475">
    <property type="entry name" value="DUF6807"/>
</dbReference>
<comment type="caution">
    <text evidence="1">The sequence shown here is derived from an EMBL/GenBank/DDBJ whole genome shotgun (WGS) entry which is preliminary data.</text>
</comment>
<keyword evidence="2" id="KW-1185">Reference proteome</keyword>
<proteinExistence type="predicted"/>